<gene>
    <name evidence="2" type="ORF">RMAR1173_LOCUS10379</name>
</gene>
<sequence length="137" mass="15818">MGKEASQGPEKEEGGPVEDDDTTLDTGQKRYGRWTQEEGTFAEYIIKYFREGKLDVPNGITLRKLLAEKLNCQPSRITKRYGGERYDGSMTQAVYNTLKFPHVTRGEIYEAENHLQILRAQYLHSLRDRARKLQHPS</sequence>
<name>A0A7S2S288_9STRA</name>
<dbReference type="PANTHER" id="PTHR35213">
    <property type="entry name" value="RING-TYPE DOMAIN-CONTAINING PROTEIN-RELATED"/>
    <property type="match status" value="1"/>
</dbReference>
<reference evidence="2" key="1">
    <citation type="submission" date="2021-01" db="EMBL/GenBank/DDBJ databases">
        <authorList>
            <person name="Corre E."/>
            <person name="Pelletier E."/>
            <person name="Niang G."/>
            <person name="Scheremetjew M."/>
            <person name="Finn R."/>
            <person name="Kale V."/>
            <person name="Holt S."/>
            <person name="Cochrane G."/>
            <person name="Meng A."/>
            <person name="Brown T."/>
            <person name="Cohen L."/>
        </authorList>
    </citation>
    <scope>NUCLEOTIDE SEQUENCE</scope>
    <source>
        <strain evidence="2">CCMP1243</strain>
    </source>
</reference>
<feature type="region of interest" description="Disordered" evidence="1">
    <location>
        <begin position="1"/>
        <end position="31"/>
    </location>
</feature>
<accession>A0A7S2S288</accession>
<proteinExistence type="predicted"/>
<feature type="compositionally biased region" description="Basic and acidic residues" evidence="1">
    <location>
        <begin position="1"/>
        <end position="14"/>
    </location>
</feature>
<protein>
    <submittedName>
        <fullName evidence="2">Uncharacterized protein</fullName>
    </submittedName>
</protein>
<dbReference type="AlphaFoldDB" id="A0A7S2S288"/>
<organism evidence="2">
    <name type="scientific">Rhizochromulina marina</name>
    <dbReference type="NCBI Taxonomy" id="1034831"/>
    <lineage>
        <taxon>Eukaryota</taxon>
        <taxon>Sar</taxon>
        <taxon>Stramenopiles</taxon>
        <taxon>Ochrophyta</taxon>
        <taxon>Dictyochophyceae</taxon>
        <taxon>Rhizochromulinales</taxon>
        <taxon>Rhizochromulina</taxon>
    </lineage>
</organism>
<dbReference type="EMBL" id="HBHJ01015638">
    <property type="protein sequence ID" value="CAD9687342.1"/>
    <property type="molecule type" value="Transcribed_RNA"/>
</dbReference>
<evidence type="ECO:0000256" key="1">
    <source>
        <dbReference type="SAM" id="MobiDB-lite"/>
    </source>
</evidence>
<evidence type="ECO:0000313" key="2">
    <source>
        <dbReference type="EMBL" id="CAD9687342.1"/>
    </source>
</evidence>